<dbReference type="InterPro" id="IPR042098">
    <property type="entry name" value="TauD-like_sf"/>
</dbReference>
<keyword evidence="6" id="KW-0408">Iron</keyword>
<evidence type="ECO:0000256" key="1">
    <source>
        <dbReference type="ARBA" id="ARBA00001954"/>
    </source>
</evidence>
<evidence type="ECO:0000256" key="3">
    <source>
        <dbReference type="ARBA" id="ARBA00022723"/>
    </source>
</evidence>
<dbReference type="Pfam" id="PF02668">
    <property type="entry name" value="TauD"/>
    <property type="match status" value="1"/>
</dbReference>
<gene>
    <name evidence="9" type="ORF">BURPS1710A_A0037</name>
</gene>
<evidence type="ECO:0000256" key="2">
    <source>
        <dbReference type="ARBA" id="ARBA00005896"/>
    </source>
</evidence>
<dbReference type="Proteomes" id="UP000001812">
    <property type="component" value="Chromosome II"/>
</dbReference>
<keyword evidence="5" id="KW-0560">Oxidoreductase</keyword>
<reference evidence="10" key="1">
    <citation type="submission" date="2007-08" db="EMBL/GenBank/DDBJ databases">
        <title>Annotation of Burkholderia pseudomallei 1710a.</title>
        <authorList>
            <person name="Harkins D.M."/>
            <person name="DeShazer D."/>
            <person name="Woods D.E."/>
            <person name="Brinkac L.M."/>
            <person name="Brown K.A."/>
            <person name="Hung G.C."/>
            <person name="Tuanyok A."/>
            <person name="Zhang B."/>
            <person name="Nierman W.C."/>
        </authorList>
    </citation>
    <scope>NUCLEOTIDE SEQUENCE [LARGE SCALE GENOMIC DNA]</scope>
    <source>
        <strain evidence="10">1710a</strain>
    </source>
</reference>
<evidence type="ECO:0000313" key="10">
    <source>
        <dbReference type="Proteomes" id="UP000001812"/>
    </source>
</evidence>
<accession>A0A0E1VW23</accession>
<keyword evidence="7" id="KW-1133">Transmembrane helix</keyword>
<organism evidence="9 10">
    <name type="scientific">Burkholderia pseudomallei 1710a</name>
    <dbReference type="NCBI Taxonomy" id="320371"/>
    <lineage>
        <taxon>Bacteria</taxon>
        <taxon>Pseudomonadati</taxon>
        <taxon>Pseudomonadota</taxon>
        <taxon>Betaproteobacteria</taxon>
        <taxon>Burkholderiales</taxon>
        <taxon>Burkholderiaceae</taxon>
        <taxon>Burkholderia</taxon>
        <taxon>pseudomallei group</taxon>
    </lineage>
</organism>
<keyword evidence="3" id="KW-0479">Metal-binding</keyword>
<proteinExistence type="inferred from homology"/>
<dbReference type="HOGENOM" id="CLU_036005_2_1_4"/>
<evidence type="ECO:0000259" key="8">
    <source>
        <dbReference type="Pfam" id="PF02668"/>
    </source>
</evidence>
<dbReference type="GO" id="GO:0016706">
    <property type="term" value="F:2-oxoglutarate-dependent dioxygenase activity"/>
    <property type="evidence" value="ECO:0007669"/>
    <property type="project" value="TreeGrafter"/>
</dbReference>
<dbReference type="InterPro" id="IPR003819">
    <property type="entry name" value="TauD/TfdA-like"/>
</dbReference>
<dbReference type="Gene3D" id="3.60.130.10">
    <property type="entry name" value="Clavaminate synthase-like"/>
    <property type="match status" value="1"/>
</dbReference>
<keyword evidence="7" id="KW-0472">Membrane</keyword>
<dbReference type="FunFam" id="3.60.130.10:FF:000002">
    <property type="entry name" value="Alpha-ketoglutarate-dependent taurine dioxygenase"/>
    <property type="match status" value="1"/>
</dbReference>
<comment type="similarity">
    <text evidence="2">Belongs to the TfdA dioxygenase family.</text>
</comment>
<sequence>MWEICACQDTDSLFDVFNAAAANRASKGYGASIAAVAFGGFAAALIAYAFAPEQLQVGRDSIVSRNGPPEVVSTMSMFKEQEAMNDTVRRRRSEALSIRPLSGHIGAEVQGIQLGSQMAPNDIRFITQALLTHRVIFFRRQHHLDDLAQELFAQAFGEIVKHPTMGGKTGSAILELHSHEGGRANSWHTDVTFGLRPPKLSVLRALALPDAGGDTVWANTVAAYQHLPSSLQDLVDKLWAVHGNDFDYAASRVELLHDPVAKEYRKKYAAQVIKTEHPVVQIHPETGEKSLLLGHYAQRFVQYDTHDSNRLYEILQAHITRLENTVRWHWAAGDVAIWDNRSTQHYAINDYGDATRVMRRVTVIGDIPVAVDGRKSVPHEA</sequence>
<keyword evidence="4 9" id="KW-0223">Dioxygenase</keyword>
<comment type="cofactor">
    <cofactor evidence="1">
        <name>Fe(2+)</name>
        <dbReference type="ChEBI" id="CHEBI:29033"/>
    </cofactor>
</comment>
<dbReference type="AlphaFoldDB" id="A0A0E1VW23"/>
<evidence type="ECO:0000256" key="5">
    <source>
        <dbReference type="ARBA" id="ARBA00023002"/>
    </source>
</evidence>
<dbReference type="InterPro" id="IPR051323">
    <property type="entry name" value="AtsK-like"/>
</dbReference>
<evidence type="ECO:0000313" key="9">
    <source>
        <dbReference type="EMBL" id="EET05130.1"/>
    </source>
</evidence>
<reference evidence="9 10" key="2">
    <citation type="submission" date="2009-05" db="EMBL/GenBank/DDBJ databases">
        <authorList>
            <person name="Harkins D.M."/>
            <person name="DeShazer D."/>
            <person name="Woods D.E."/>
            <person name="Brinkac L.M."/>
            <person name="Brown K.A."/>
            <person name="Hung G.C."/>
            <person name="Tuanyok A."/>
            <person name="Zhang B."/>
            <person name="Nierman W.C."/>
        </authorList>
    </citation>
    <scope>NUCLEOTIDE SEQUENCE [LARGE SCALE GENOMIC DNA]</scope>
    <source>
        <strain evidence="9 10">1710a</strain>
    </source>
</reference>
<dbReference type="GO" id="GO:0046872">
    <property type="term" value="F:metal ion binding"/>
    <property type="evidence" value="ECO:0007669"/>
    <property type="project" value="UniProtKB-KW"/>
</dbReference>
<dbReference type="SUPFAM" id="SSF51197">
    <property type="entry name" value="Clavaminate synthase-like"/>
    <property type="match status" value="1"/>
</dbReference>
<dbReference type="PANTHER" id="PTHR30468:SF5">
    <property type="entry name" value="ALPHA-KETOGLUTARATE-DEPENDENT SULFATE ESTER DIOXYGENASE"/>
    <property type="match status" value="1"/>
</dbReference>
<dbReference type="EMBL" id="CM000833">
    <property type="protein sequence ID" value="EET05130.1"/>
    <property type="molecule type" value="Genomic_DNA"/>
</dbReference>
<keyword evidence="7" id="KW-0812">Transmembrane</keyword>
<feature type="domain" description="TauD/TfdA-like" evidence="8">
    <location>
        <begin position="98"/>
        <end position="362"/>
    </location>
</feature>
<dbReference type="GO" id="GO:0005737">
    <property type="term" value="C:cytoplasm"/>
    <property type="evidence" value="ECO:0007669"/>
    <property type="project" value="TreeGrafter"/>
</dbReference>
<evidence type="ECO:0000256" key="7">
    <source>
        <dbReference type="SAM" id="Phobius"/>
    </source>
</evidence>
<evidence type="ECO:0000256" key="4">
    <source>
        <dbReference type="ARBA" id="ARBA00022964"/>
    </source>
</evidence>
<name>A0A0E1VW23_BURPE</name>
<dbReference type="PANTHER" id="PTHR30468">
    <property type="entry name" value="ALPHA-KETOGLUTARATE-DEPENDENT SULFONATE DIOXYGENASE"/>
    <property type="match status" value="1"/>
</dbReference>
<evidence type="ECO:0000256" key="6">
    <source>
        <dbReference type="ARBA" id="ARBA00023004"/>
    </source>
</evidence>
<feature type="transmembrane region" description="Helical" evidence="7">
    <location>
        <begin position="29"/>
        <end position="51"/>
    </location>
</feature>
<protein>
    <submittedName>
        <fullName evidence="9">Dioxygenase, TauD/TfdA family</fullName>
    </submittedName>
</protein>